<accession>A0A101FWM3</accession>
<proteinExistence type="predicted"/>
<keyword evidence="1" id="KW-0812">Transmembrane</keyword>
<dbReference type="EMBL" id="LGFU01000159">
    <property type="protein sequence ID" value="KUK45765.1"/>
    <property type="molecule type" value="Genomic_DNA"/>
</dbReference>
<reference evidence="2 3" key="1">
    <citation type="journal article" date="2015" name="MBio">
        <title>Genome-Resolved Metagenomic Analysis Reveals Roles for Candidate Phyla and Other Microbial Community Members in Biogeochemical Transformations in Oil Reservoirs.</title>
        <authorList>
            <person name="Hu P."/>
            <person name="Tom L."/>
            <person name="Singh A."/>
            <person name="Thomas B.C."/>
            <person name="Baker B.J."/>
            <person name="Piceno Y.M."/>
            <person name="Andersen G.L."/>
            <person name="Banfield J.F."/>
        </authorList>
    </citation>
    <scope>NUCLEOTIDE SEQUENCE [LARGE SCALE GENOMIC DNA]</scope>
    <source>
        <strain evidence="2">46_16</strain>
    </source>
</reference>
<evidence type="ECO:0000256" key="1">
    <source>
        <dbReference type="SAM" id="Phobius"/>
    </source>
</evidence>
<name>A0A101FWM3_9CHLR</name>
<feature type="transmembrane region" description="Helical" evidence="1">
    <location>
        <begin position="84"/>
        <end position="104"/>
    </location>
</feature>
<comment type="caution">
    <text evidence="2">The sequence shown here is derived from an EMBL/GenBank/DDBJ whole genome shotgun (WGS) entry which is preliminary data.</text>
</comment>
<sequence>MDNQNNSKRDENKDEQITLRCSKCGKPITPGEAVQTPVGYRCMDCVRQQQKVFDTSKPLDYFWGFLIAAVISFLGSLLTSAIGFFTFLLAPAAGVAVAEVVRAVTKKRRGKKLFRIVAAGVILGGLPLILVSLVNFIAALSMGSFNLFGLLPLAYKVLYLFLAVPSAYYRLSGSRRL</sequence>
<evidence type="ECO:0000313" key="3">
    <source>
        <dbReference type="Proteomes" id="UP000064249"/>
    </source>
</evidence>
<evidence type="ECO:0000313" key="2">
    <source>
        <dbReference type="EMBL" id="KUK45765.1"/>
    </source>
</evidence>
<dbReference type="AlphaFoldDB" id="A0A101FWM3"/>
<keyword evidence="1" id="KW-1133">Transmembrane helix</keyword>
<keyword evidence="1" id="KW-0472">Membrane</keyword>
<dbReference type="Proteomes" id="UP000064249">
    <property type="component" value="Unassembled WGS sequence"/>
</dbReference>
<organism evidence="2 3">
    <name type="scientific">Anaerolinea thermophila</name>
    <dbReference type="NCBI Taxonomy" id="167964"/>
    <lineage>
        <taxon>Bacteria</taxon>
        <taxon>Bacillati</taxon>
        <taxon>Chloroflexota</taxon>
        <taxon>Anaerolineae</taxon>
        <taxon>Anaerolineales</taxon>
        <taxon>Anaerolineaceae</taxon>
        <taxon>Anaerolinea</taxon>
    </lineage>
</organism>
<feature type="transmembrane region" description="Helical" evidence="1">
    <location>
        <begin position="153"/>
        <end position="171"/>
    </location>
</feature>
<protein>
    <submittedName>
        <fullName evidence="2">Putative membrane protein</fullName>
    </submittedName>
</protein>
<feature type="transmembrane region" description="Helical" evidence="1">
    <location>
        <begin position="116"/>
        <end position="141"/>
    </location>
</feature>
<feature type="transmembrane region" description="Helical" evidence="1">
    <location>
        <begin position="61"/>
        <end position="78"/>
    </location>
</feature>
<gene>
    <name evidence="2" type="ORF">XD73_1361</name>
</gene>